<reference evidence="2 3" key="1">
    <citation type="journal article" date="2017" name="Genome Biol. Evol.">
        <title>Phytophthora megakarya and P. palmivora, closely related causal agents of cacao black pod rot, underwent increases in genome sizes and gene numbers by different mechanisms.</title>
        <authorList>
            <person name="Ali S.S."/>
            <person name="Shao J."/>
            <person name="Lary D.J."/>
            <person name="Kronmiller B."/>
            <person name="Shen D."/>
            <person name="Strem M.D."/>
            <person name="Amoako-Attah I."/>
            <person name="Akrofi A.Y."/>
            <person name="Begoude B.A."/>
            <person name="Ten Hoopen G.M."/>
            <person name="Coulibaly K."/>
            <person name="Kebe B.I."/>
            <person name="Melnick R.L."/>
            <person name="Guiltinan M.J."/>
            <person name="Tyler B.M."/>
            <person name="Meinhardt L.W."/>
            <person name="Bailey B.A."/>
        </authorList>
    </citation>
    <scope>NUCLEOTIDE SEQUENCE [LARGE SCALE GENOMIC DNA]</scope>
    <source>
        <strain evidence="3">sbr112.9</strain>
    </source>
</reference>
<dbReference type="InterPro" id="IPR043502">
    <property type="entry name" value="DNA/RNA_pol_sf"/>
</dbReference>
<dbReference type="Proteomes" id="UP000237271">
    <property type="component" value="Unassembled WGS sequence"/>
</dbReference>
<dbReference type="PANTHER" id="PTHR33064:SF37">
    <property type="entry name" value="RIBONUCLEASE H"/>
    <property type="match status" value="1"/>
</dbReference>
<dbReference type="Gene3D" id="3.30.70.270">
    <property type="match status" value="2"/>
</dbReference>
<dbReference type="PANTHER" id="PTHR33064">
    <property type="entry name" value="POL PROTEIN"/>
    <property type="match status" value="1"/>
</dbReference>
<proteinExistence type="predicted"/>
<dbReference type="InterPro" id="IPR041577">
    <property type="entry name" value="RT_RNaseH_2"/>
</dbReference>
<comment type="caution">
    <text evidence="2">The sequence shown here is derived from an EMBL/GenBank/DDBJ whole genome shotgun (WGS) entry which is preliminary data.</text>
</comment>
<dbReference type="SUPFAM" id="SSF56672">
    <property type="entry name" value="DNA/RNA polymerases"/>
    <property type="match status" value="1"/>
</dbReference>
<dbReference type="EMBL" id="NCKW01001896">
    <property type="protein sequence ID" value="POM78825.1"/>
    <property type="molecule type" value="Genomic_DNA"/>
</dbReference>
<protein>
    <recommendedName>
        <fullName evidence="1">Reverse transcriptase/retrotransposon-derived protein RNase H-like domain-containing protein</fullName>
    </recommendedName>
</protein>
<evidence type="ECO:0000313" key="2">
    <source>
        <dbReference type="EMBL" id="POM78825.1"/>
    </source>
</evidence>
<dbReference type="Pfam" id="PF17919">
    <property type="entry name" value="RT_RNaseH_2"/>
    <property type="match status" value="1"/>
</dbReference>
<dbReference type="Gene3D" id="3.10.10.10">
    <property type="entry name" value="HIV Type 1 Reverse Transcriptase, subunit A, domain 1"/>
    <property type="match status" value="1"/>
</dbReference>
<gene>
    <name evidence="2" type="ORF">PHPALM_3603</name>
</gene>
<organism evidence="2 3">
    <name type="scientific">Phytophthora palmivora</name>
    <dbReference type="NCBI Taxonomy" id="4796"/>
    <lineage>
        <taxon>Eukaryota</taxon>
        <taxon>Sar</taxon>
        <taxon>Stramenopiles</taxon>
        <taxon>Oomycota</taxon>
        <taxon>Peronosporomycetes</taxon>
        <taxon>Peronosporales</taxon>
        <taxon>Peronosporaceae</taxon>
        <taxon>Phytophthora</taxon>
    </lineage>
</organism>
<dbReference type="OrthoDB" id="111480at2759"/>
<accession>A0A2P4YLZ3</accession>
<dbReference type="AlphaFoldDB" id="A0A2P4YLZ3"/>
<name>A0A2P4YLZ3_9STRA</name>
<keyword evidence="3" id="KW-1185">Reference proteome</keyword>
<evidence type="ECO:0000313" key="3">
    <source>
        <dbReference type="Proteomes" id="UP000237271"/>
    </source>
</evidence>
<evidence type="ECO:0000259" key="1">
    <source>
        <dbReference type="Pfam" id="PF17919"/>
    </source>
</evidence>
<feature type="domain" description="Reverse transcriptase/retrotransposon-derived protein RNase H-like" evidence="1">
    <location>
        <begin position="242"/>
        <end position="287"/>
    </location>
</feature>
<sequence length="288" mass="32858">MPPLKVTLKPDAVQCSPLLIVKKTEPDSFRMTVDVRRVNAQTVRLLWPMPIIEVILDYLNDLELYFLLDFFKGYWQFLLSLECQELFSFLTDMGIFIPTPCRVLPIHCPRNAKQIFSTTGCLSGWMTFLATPSLRKAYSSYFGEFSRWLKLNPSKYSFYLREAKWCGRVVSKSGVRHDPERIAALQQLSTPISGQDLQQFICALGWARMAIPDTTNSPSPYKAAGGRTRRQVTRVLLTDVGWNEEHVKCLQACKQALVNAVELVHVKPDYHFSVFTDASDSHWGALIT</sequence>
<dbReference type="InterPro" id="IPR051320">
    <property type="entry name" value="Viral_Replic_Matur_Polypro"/>
</dbReference>
<dbReference type="InterPro" id="IPR043128">
    <property type="entry name" value="Rev_trsase/Diguanyl_cyclase"/>
</dbReference>